<dbReference type="Proteomes" id="UP000663853">
    <property type="component" value="Unassembled WGS sequence"/>
</dbReference>
<evidence type="ECO:0000259" key="1">
    <source>
        <dbReference type="Pfam" id="PF03184"/>
    </source>
</evidence>
<sequence>MLSPYPNLVNDVIEHLKIARGAGVLITRAIAHSAILGFIQSQPPALLQNPKFKISDSFVRRFLADHLRWSYRSTTQSSQKLPADWMAQCKDMAMRLAWNIGYHRIPAELIVNADQTGVAYLGTGDKTWELKGVKQVPAIGKGDKRQFTMMVAIAASGTMLPWQAIFKGKTNASLPSPAARHDCEAKGFCFSCGGEKSWSNLNCLQQKAILLIDCWSVHRGAEFRTWMRMNCPRVILMFIPGGCTGVAQPCDLSINRPLKHRIKTACINYLATETQRQLARGVSATNVTIDTSPGALRNASTKWLLSSWEWFAKNPDAVKKSWSQAVFQDWDLSYETLSSERCQSIVQERFTDDPTFAISVCTETPHINDSTTEEDLDGPDYDDDIAIDPHILFEVPQSLPTGIENLEGSLILAENEEFVHGNNSEVEDSDGMDL</sequence>
<reference evidence="2" key="1">
    <citation type="submission" date="2021-01" db="EMBL/GenBank/DDBJ databases">
        <authorList>
            <person name="Kaushik A."/>
        </authorList>
    </citation>
    <scope>NUCLEOTIDE SEQUENCE</scope>
    <source>
        <strain evidence="2">AG6-10EEA</strain>
    </source>
</reference>
<feature type="domain" description="DDE-1" evidence="1">
    <location>
        <begin position="204"/>
        <end position="279"/>
    </location>
</feature>
<protein>
    <recommendedName>
        <fullName evidence="1">DDE-1 domain-containing protein</fullName>
    </recommendedName>
</protein>
<name>A0A8H2XYM8_9AGAM</name>
<dbReference type="Pfam" id="PF03184">
    <property type="entry name" value="DDE_1"/>
    <property type="match status" value="1"/>
</dbReference>
<gene>
    <name evidence="2" type="ORF">RDB_LOCUS29227</name>
</gene>
<dbReference type="GO" id="GO:0003676">
    <property type="term" value="F:nucleic acid binding"/>
    <property type="evidence" value="ECO:0007669"/>
    <property type="project" value="InterPro"/>
</dbReference>
<organism evidence="2 3">
    <name type="scientific">Rhizoctonia solani</name>
    <dbReference type="NCBI Taxonomy" id="456999"/>
    <lineage>
        <taxon>Eukaryota</taxon>
        <taxon>Fungi</taxon>
        <taxon>Dikarya</taxon>
        <taxon>Basidiomycota</taxon>
        <taxon>Agaricomycotina</taxon>
        <taxon>Agaricomycetes</taxon>
        <taxon>Cantharellales</taxon>
        <taxon>Ceratobasidiaceae</taxon>
        <taxon>Rhizoctonia</taxon>
    </lineage>
</organism>
<proteinExistence type="predicted"/>
<accession>A0A8H2XYM8</accession>
<dbReference type="AlphaFoldDB" id="A0A8H2XYM8"/>
<evidence type="ECO:0000313" key="3">
    <source>
        <dbReference type="Proteomes" id="UP000663853"/>
    </source>
</evidence>
<comment type="caution">
    <text evidence="2">The sequence shown here is derived from an EMBL/GenBank/DDBJ whole genome shotgun (WGS) entry which is preliminary data.</text>
</comment>
<dbReference type="InterPro" id="IPR004875">
    <property type="entry name" value="DDE_SF_endonuclease_dom"/>
</dbReference>
<dbReference type="EMBL" id="CAJMXA010000547">
    <property type="protein sequence ID" value="CAE6435116.1"/>
    <property type="molecule type" value="Genomic_DNA"/>
</dbReference>
<evidence type="ECO:0000313" key="2">
    <source>
        <dbReference type="EMBL" id="CAE6435116.1"/>
    </source>
</evidence>